<dbReference type="STRING" id="1538463.B0T36_21355"/>
<feature type="domain" description="CSD" evidence="2">
    <location>
        <begin position="1"/>
        <end position="62"/>
    </location>
</feature>
<feature type="region of interest" description="Disordered" evidence="1">
    <location>
        <begin position="58"/>
        <end position="84"/>
    </location>
</feature>
<dbReference type="InterPro" id="IPR012340">
    <property type="entry name" value="NA-bd_OB-fold"/>
</dbReference>
<dbReference type="SMART" id="SM00357">
    <property type="entry name" value="CSP"/>
    <property type="match status" value="1"/>
</dbReference>
<gene>
    <name evidence="3" type="ORF">B0T46_15265</name>
</gene>
<dbReference type="Gene3D" id="2.40.50.140">
    <property type="entry name" value="Nucleic acid-binding proteins"/>
    <property type="match status" value="1"/>
</dbReference>
<dbReference type="AlphaFoldDB" id="A0A1W0BG41"/>
<proteinExistence type="predicted"/>
<dbReference type="Proteomes" id="UP000188836">
    <property type="component" value="Unassembled WGS sequence"/>
</dbReference>
<dbReference type="PANTHER" id="PTHR46565">
    <property type="entry name" value="COLD SHOCK DOMAIN PROTEIN 2"/>
    <property type="match status" value="1"/>
</dbReference>
<dbReference type="GO" id="GO:0003676">
    <property type="term" value="F:nucleic acid binding"/>
    <property type="evidence" value="ECO:0007669"/>
    <property type="project" value="InterPro"/>
</dbReference>
<sequence>MVAWFNSEKGFGFLQPDDGTAPVFVEFSSIEATGYRTLSARQPVVFTTVATARGPEARRVRPYTRARSVPLPRRSVTESLRSRK</sequence>
<dbReference type="SUPFAM" id="SSF50249">
    <property type="entry name" value="Nucleic acid-binding proteins"/>
    <property type="match status" value="1"/>
</dbReference>
<dbReference type="InterPro" id="IPR011129">
    <property type="entry name" value="CSD"/>
</dbReference>
<dbReference type="CDD" id="cd04458">
    <property type="entry name" value="CSP_CDS"/>
    <property type="match status" value="1"/>
</dbReference>
<evidence type="ECO:0000256" key="1">
    <source>
        <dbReference type="SAM" id="MobiDB-lite"/>
    </source>
</evidence>
<evidence type="ECO:0000313" key="4">
    <source>
        <dbReference type="Proteomes" id="UP000188836"/>
    </source>
</evidence>
<dbReference type="InterPro" id="IPR002059">
    <property type="entry name" value="CSP_DNA-bd"/>
</dbReference>
<evidence type="ECO:0000313" key="3">
    <source>
        <dbReference type="EMBL" id="ONM47982.1"/>
    </source>
</evidence>
<evidence type="ECO:0000259" key="2">
    <source>
        <dbReference type="PROSITE" id="PS51857"/>
    </source>
</evidence>
<reference evidence="3 4" key="1">
    <citation type="journal article" date="2016" name="Antonie Van Leeuwenhoek">
        <title>Nocardia donostiensis sp. nov., isolated from human respiratory specimens.</title>
        <authorList>
            <person name="Ercibengoa M."/>
            <person name="Bell M."/>
            <person name="Marimon J.M."/>
            <person name="Humrighouse B."/>
            <person name="Klenk H.P."/>
            <person name="Potter G."/>
            <person name="Perez-Trallero E."/>
        </authorList>
    </citation>
    <scope>NUCLEOTIDE SEQUENCE [LARGE SCALE GENOMIC DNA]</scope>
    <source>
        <strain evidence="3 4">X1655</strain>
    </source>
</reference>
<organism evidence="3 4">
    <name type="scientific">Nocardia donostiensis</name>
    <dbReference type="NCBI Taxonomy" id="1538463"/>
    <lineage>
        <taxon>Bacteria</taxon>
        <taxon>Bacillati</taxon>
        <taxon>Actinomycetota</taxon>
        <taxon>Actinomycetes</taxon>
        <taxon>Mycobacteriales</taxon>
        <taxon>Nocardiaceae</taxon>
        <taxon>Nocardia</taxon>
    </lineage>
</organism>
<dbReference type="Pfam" id="PF00313">
    <property type="entry name" value="CSD"/>
    <property type="match status" value="1"/>
</dbReference>
<dbReference type="EMBL" id="MUMY01000012">
    <property type="protein sequence ID" value="ONM47982.1"/>
    <property type="molecule type" value="Genomic_DNA"/>
</dbReference>
<accession>A0A1W0BG41</accession>
<name>A0A1W0BG41_9NOCA</name>
<protein>
    <recommendedName>
        <fullName evidence="2">CSD domain-containing protein</fullName>
    </recommendedName>
</protein>
<dbReference type="PANTHER" id="PTHR46565:SF20">
    <property type="entry name" value="COLD SHOCK DOMAIN-CONTAINING PROTEIN 4"/>
    <property type="match status" value="1"/>
</dbReference>
<comment type="caution">
    <text evidence="3">The sequence shown here is derived from an EMBL/GenBank/DDBJ whole genome shotgun (WGS) entry which is preliminary data.</text>
</comment>
<keyword evidence="4" id="KW-1185">Reference proteome</keyword>
<dbReference type="PROSITE" id="PS51857">
    <property type="entry name" value="CSD_2"/>
    <property type="match status" value="1"/>
</dbReference>